<dbReference type="AlphaFoldDB" id="A0A4V3I865"/>
<reference evidence="10 12" key="2">
    <citation type="submission" date="2019-03" db="EMBL/GenBank/DDBJ databases">
        <title>Genomics of glacier-inhabiting Cryobacterium strains.</title>
        <authorList>
            <person name="Liu Q."/>
            <person name="Xin Y.-H."/>
        </authorList>
    </citation>
    <scope>NUCLEOTIDE SEQUENCE [LARGE SCALE GENOMIC DNA]</scope>
    <source>
        <strain evidence="10 12">Hh8</strain>
    </source>
</reference>
<dbReference type="GO" id="GO:0016813">
    <property type="term" value="F:hydrolase activity, acting on carbon-nitrogen (but not peptide) bonds, in linear amidines"/>
    <property type="evidence" value="ECO:0007669"/>
    <property type="project" value="InterPro"/>
</dbReference>
<dbReference type="InterPro" id="IPR036264">
    <property type="entry name" value="Bact_exopeptidase_dim_dom"/>
</dbReference>
<protein>
    <submittedName>
        <fullName evidence="10">Allantoate amidohydrolase</fullName>
    </submittedName>
    <submittedName>
        <fullName evidence="9">Allantoate deiminase</fullName>
    </submittedName>
</protein>
<comment type="subunit">
    <text evidence="3">Homodimer.</text>
</comment>
<name>A0A4V3I865_9MICO</name>
<keyword evidence="12" id="KW-1185">Reference proteome</keyword>
<feature type="binding site" evidence="7">
    <location>
        <position position="125"/>
    </location>
    <ligand>
        <name>Zn(2+)</name>
        <dbReference type="ChEBI" id="CHEBI:29105"/>
        <label>2</label>
    </ligand>
</feature>
<dbReference type="Proteomes" id="UP000298252">
    <property type="component" value="Unassembled WGS sequence"/>
</dbReference>
<evidence type="ECO:0000256" key="1">
    <source>
        <dbReference type="ARBA" id="ARBA00001936"/>
    </source>
</evidence>
<evidence type="ECO:0000256" key="7">
    <source>
        <dbReference type="PIRSR" id="PIRSR001235-1"/>
    </source>
</evidence>
<comment type="cofactor">
    <cofactor evidence="1">
        <name>Mn(2+)</name>
        <dbReference type="ChEBI" id="CHEBI:29035"/>
    </cofactor>
</comment>
<dbReference type="CDD" id="cd03884">
    <property type="entry name" value="M20_bAS"/>
    <property type="match status" value="1"/>
</dbReference>
<dbReference type="PANTHER" id="PTHR32494">
    <property type="entry name" value="ALLANTOATE DEIMINASE-RELATED"/>
    <property type="match status" value="1"/>
</dbReference>
<dbReference type="Pfam" id="PF01546">
    <property type="entry name" value="Peptidase_M20"/>
    <property type="match status" value="1"/>
</dbReference>
<evidence type="ECO:0000256" key="2">
    <source>
        <dbReference type="ARBA" id="ARBA00006153"/>
    </source>
</evidence>
<dbReference type="Gene3D" id="3.40.630.10">
    <property type="entry name" value="Zn peptidases"/>
    <property type="match status" value="1"/>
</dbReference>
<gene>
    <name evidence="10" type="ORF">E3O21_18450</name>
    <name evidence="9" type="ORF">SAMN05216368_103213</name>
</gene>
<reference evidence="9 11" key="1">
    <citation type="submission" date="2016-10" db="EMBL/GenBank/DDBJ databases">
        <authorList>
            <person name="Varghese N."/>
            <person name="Submissions S."/>
        </authorList>
    </citation>
    <scope>NUCLEOTIDE SEQUENCE [LARGE SCALE GENOMIC DNA]</scope>
    <source>
        <strain evidence="9 11">CGMCC 1.11215</strain>
    </source>
</reference>
<dbReference type="SUPFAM" id="SSF53187">
    <property type="entry name" value="Zn-dependent exopeptidases"/>
    <property type="match status" value="1"/>
</dbReference>
<evidence type="ECO:0000256" key="8">
    <source>
        <dbReference type="PIRSR" id="PIRSR001235-2"/>
    </source>
</evidence>
<comment type="cofactor">
    <cofactor evidence="7">
        <name>Zn(2+)</name>
        <dbReference type="ChEBI" id="CHEBI:29105"/>
    </cofactor>
    <text evidence="7">Binds 2 Zn(2+) ions per subunit.</text>
</comment>
<dbReference type="InterPro" id="IPR002933">
    <property type="entry name" value="Peptidase_M20"/>
</dbReference>
<feature type="binding site" evidence="8">
    <location>
        <position position="271"/>
    </location>
    <ligand>
        <name>allantoate</name>
        <dbReference type="ChEBI" id="CHEBI:17536"/>
    </ligand>
</feature>
<evidence type="ECO:0000313" key="9">
    <source>
        <dbReference type="EMBL" id="SDN01631.1"/>
    </source>
</evidence>
<keyword evidence="4 7" id="KW-0479">Metal-binding</keyword>
<keyword evidence="5" id="KW-0378">Hydrolase</keyword>
<dbReference type="RefSeq" id="WP_092339691.1">
    <property type="nucleotide sequence ID" value="NZ_FNIB01000003.1"/>
</dbReference>
<feature type="binding site" evidence="7">
    <location>
        <position position="189"/>
    </location>
    <ligand>
        <name>Zn(2+)</name>
        <dbReference type="ChEBI" id="CHEBI:29105"/>
        <label>1</label>
    </ligand>
</feature>
<evidence type="ECO:0000256" key="4">
    <source>
        <dbReference type="ARBA" id="ARBA00022723"/>
    </source>
</evidence>
<dbReference type="EMBL" id="SOFD01000041">
    <property type="protein sequence ID" value="TFB73057.1"/>
    <property type="molecule type" value="Genomic_DNA"/>
</dbReference>
<organism evidence="9 11">
    <name type="scientific">Cryobacterium flavum</name>
    <dbReference type="NCBI Taxonomy" id="1424659"/>
    <lineage>
        <taxon>Bacteria</taxon>
        <taxon>Bacillati</taxon>
        <taxon>Actinomycetota</taxon>
        <taxon>Actinomycetes</taxon>
        <taxon>Micrococcales</taxon>
        <taxon>Microbacteriaceae</taxon>
        <taxon>Cryobacterium</taxon>
    </lineage>
</organism>
<dbReference type="NCBIfam" id="NF006775">
    <property type="entry name" value="PRK09290.2-5"/>
    <property type="match status" value="1"/>
</dbReference>
<evidence type="ECO:0000256" key="5">
    <source>
        <dbReference type="ARBA" id="ARBA00022801"/>
    </source>
</evidence>
<feature type="binding site" evidence="7">
    <location>
        <position position="79"/>
    </location>
    <ligand>
        <name>Zn(2+)</name>
        <dbReference type="ChEBI" id="CHEBI:29105"/>
        <label>1</label>
    </ligand>
</feature>
<comment type="similarity">
    <text evidence="2">Belongs to the peptidase M20 family.</text>
</comment>
<dbReference type="PIRSF" id="PIRSF001235">
    <property type="entry name" value="Amidase_carbamoylase"/>
    <property type="match status" value="1"/>
</dbReference>
<evidence type="ECO:0000313" key="10">
    <source>
        <dbReference type="EMBL" id="TFB73057.1"/>
    </source>
</evidence>
<accession>A0A4V3I865</accession>
<feature type="binding site" evidence="7">
    <location>
        <position position="380"/>
    </location>
    <ligand>
        <name>Zn(2+)</name>
        <dbReference type="ChEBI" id="CHEBI:29105"/>
        <label>2</label>
    </ligand>
</feature>
<dbReference type="EMBL" id="FNIB01000003">
    <property type="protein sequence ID" value="SDN01631.1"/>
    <property type="molecule type" value="Genomic_DNA"/>
</dbReference>
<dbReference type="SUPFAM" id="SSF55031">
    <property type="entry name" value="Bacterial exopeptidase dimerisation domain"/>
    <property type="match status" value="1"/>
</dbReference>
<evidence type="ECO:0000256" key="6">
    <source>
        <dbReference type="ARBA" id="ARBA00023211"/>
    </source>
</evidence>
<dbReference type="GO" id="GO:0046872">
    <property type="term" value="F:metal ion binding"/>
    <property type="evidence" value="ECO:0007669"/>
    <property type="project" value="UniProtKB-KW"/>
</dbReference>
<dbReference type="STRING" id="1424659.SAMN05216368_103213"/>
<evidence type="ECO:0000313" key="12">
    <source>
        <dbReference type="Proteomes" id="UP000298252"/>
    </source>
</evidence>
<evidence type="ECO:0000256" key="3">
    <source>
        <dbReference type="ARBA" id="ARBA00011738"/>
    </source>
</evidence>
<evidence type="ECO:0000313" key="11">
    <source>
        <dbReference type="Proteomes" id="UP000199639"/>
    </source>
</evidence>
<dbReference type="PROSITE" id="PS00758">
    <property type="entry name" value="ARGE_DAPE_CPG2_1"/>
    <property type="match status" value="1"/>
</dbReference>
<dbReference type="Gene3D" id="3.30.70.360">
    <property type="match status" value="1"/>
</dbReference>
<dbReference type="Proteomes" id="UP000199639">
    <property type="component" value="Unassembled WGS sequence"/>
</dbReference>
<dbReference type="NCBIfam" id="TIGR01879">
    <property type="entry name" value="hydantase"/>
    <property type="match status" value="1"/>
</dbReference>
<feature type="binding site" evidence="7">
    <location>
        <position position="90"/>
    </location>
    <ligand>
        <name>Zn(2+)</name>
        <dbReference type="ChEBI" id="CHEBI:29105"/>
        <label>1</label>
    </ligand>
</feature>
<sequence length="425" mass="44655">MTTAADILDRCDELARHSSLPNGLIERVYLSPEHAAVNALAAEWMTAAGLATWQDAAGNQCGRLEGATPGLPALLLGSHLDTVPAAGRYDGILGVLLAIAVAERLAQSGRPLPFALEVAAFGDEEGTRFGTTLLGSRALAGTWQNEWWGRLDANGVSLDAAYRAFGLDPALIGEAARTPVELIGYLEAHIEQGAVLDDAGLALGVVSSIAGARRFQVVIEGAARHSGTPWALRRDALAGASEVILAIERIAREADLIGTVGHLALFPDAVNVIPGRVEFSLDLRGEFDPQRDRAWALIEQTAEQICERRGLTLTSVQTHGAPAAHCSPHLRAAVATGIRLAGGESSPTTLFSMAGHDAMAIAALTDIGMLFVRCLGGVSHHPDESVTEADVAVALDAFEAAVLALADQYDADEMDSEYDARAALR</sequence>
<keyword evidence="7" id="KW-0862">Zinc</keyword>
<feature type="binding site" evidence="8">
    <location>
        <position position="284"/>
    </location>
    <ligand>
        <name>allantoate</name>
        <dbReference type="ChEBI" id="CHEBI:17536"/>
    </ligand>
</feature>
<dbReference type="InterPro" id="IPR001261">
    <property type="entry name" value="ArgE/DapE_CS"/>
</dbReference>
<keyword evidence="6" id="KW-0464">Manganese</keyword>
<proteinExistence type="inferred from homology"/>
<feature type="binding site" evidence="8">
    <location>
        <position position="214"/>
    </location>
    <ligand>
        <name>allantoate</name>
        <dbReference type="ChEBI" id="CHEBI:17536"/>
    </ligand>
</feature>
<dbReference type="InterPro" id="IPR010158">
    <property type="entry name" value="Amidase_Cbmase"/>
</dbReference>
<feature type="binding site" evidence="7">
    <location>
        <position position="90"/>
    </location>
    <ligand>
        <name>Zn(2+)</name>
        <dbReference type="ChEBI" id="CHEBI:29105"/>
        <label>2</label>
    </ligand>
</feature>
<dbReference type="PANTHER" id="PTHR32494:SF19">
    <property type="entry name" value="ALLANTOATE DEIMINASE-RELATED"/>
    <property type="match status" value="1"/>
</dbReference>